<organism evidence="4 5">
    <name type="scientific">Sphaerimonospora thailandensis</name>
    <dbReference type="NCBI Taxonomy" id="795644"/>
    <lineage>
        <taxon>Bacteria</taxon>
        <taxon>Bacillati</taxon>
        <taxon>Actinomycetota</taxon>
        <taxon>Actinomycetes</taxon>
        <taxon>Streptosporangiales</taxon>
        <taxon>Streptosporangiaceae</taxon>
        <taxon>Sphaerimonospora</taxon>
    </lineage>
</organism>
<evidence type="ECO:0000313" key="5">
    <source>
        <dbReference type="Proteomes" id="UP000610966"/>
    </source>
</evidence>
<dbReference type="AlphaFoldDB" id="A0A8J3R7C0"/>
<evidence type="ECO:0000256" key="1">
    <source>
        <dbReference type="ARBA" id="ARBA00022603"/>
    </source>
</evidence>
<keyword evidence="2" id="KW-0808">Transferase</keyword>
<protein>
    <submittedName>
        <fullName evidence="4">Thymidylate synthase</fullName>
    </submittedName>
</protein>
<dbReference type="EMBL" id="BOOG01000012">
    <property type="protein sequence ID" value="GIH69141.1"/>
    <property type="molecule type" value="Genomic_DNA"/>
</dbReference>
<dbReference type="PANTHER" id="PTHR11548:SF9">
    <property type="entry name" value="THYMIDYLATE SYNTHASE"/>
    <property type="match status" value="1"/>
</dbReference>
<dbReference type="InterPro" id="IPR023451">
    <property type="entry name" value="Thymidate_synth/dCMP_Mease_dom"/>
</dbReference>
<dbReference type="RefSeq" id="WP_204013190.1">
    <property type="nucleotide sequence ID" value="NZ_BOOG01000012.1"/>
</dbReference>
<keyword evidence="1" id="KW-0489">Methyltransferase</keyword>
<evidence type="ECO:0000313" key="4">
    <source>
        <dbReference type="EMBL" id="GIH69141.1"/>
    </source>
</evidence>
<dbReference type="Gene3D" id="3.30.572.10">
    <property type="entry name" value="Thymidylate synthase/dCMP hydroxymethylase domain"/>
    <property type="match status" value="1"/>
</dbReference>
<sequence>MTPPAPVGLPTFATFHDAYRAVLHRILTQPNYTASARGKTFSEILGAGFTLTDPRHRIPYLVARRPNIVFNYAEALWYLAGRDDLDMIAYYAPRLRALSADGQHLTGTAYGPRLFTPPGASQWDHVVDLLRRDAGSKRAAMVIMRPTELADPGNPDVACTLALQFLLRDGALHTVAFMRGNDAWIGLACDVFSFTVIAEYTAQHLGVPLGTYTHLVSSMHLAVADLPRAEATLAETAAPALDPPTMPPTGPDTLATVLEWEQRLRTNDSPLNPKAADVAMLDPYWQHVLALFEVHRQIVHQDGTVSGGVLDTLPALYRWLLAQRWPGRIPPLYIPAVPNAAPVQAVTP</sequence>
<dbReference type="GO" id="GO:0006231">
    <property type="term" value="P:dTMP biosynthetic process"/>
    <property type="evidence" value="ECO:0007669"/>
    <property type="project" value="TreeGrafter"/>
</dbReference>
<dbReference type="SUPFAM" id="SSF55831">
    <property type="entry name" value="Thymidylate synthase/dCMP hydroxymethylase"/>
    <property type="match status" value="1"/>
</dbReference>
<dbReference type="PANTHER" id="PTHR11548">
    <property type="entry name" value="THYMIDYLATE SYNTHASE 1"/>
    <property type="match status" value="1"/>
</dbReference>
<evidence type="ECO:0000259" key="3">
    <source>
        <dbReference type="Pfam" id="PF00303"/>
    </source>
</evidence>
<dbReference type="Proteomes" id="UP000610966">
    <property type="component" value="Unassembled WGS sequence"/>
</dbReference>
<proteinExistence type="predicted"/>
<feature type="domain" description="Thymidylate synthase/dCMP hydroxymethylase" evidence="3">
    <location>
        <begin position="18"/>
        <end position="236"/>
    </location>
</feature>
<dbReference type="GO" id="GO:0032259">
    <property type="term" value="P:methylation"/>
    <property type="evidence" value="ECO:0007669"/>
    <property type="project" value="UniProtKB-KW"/>
</dbReference>
<evidence type="ECO:0000256" key="2">
    <source>
        <dbReference type="ARBA" id="ARBA00022679"/>
    </source>
</evidence>
<gene>
    <name evidence="4" type="ORF">Mth01_13940</name>
</gene>
<accession>A0A8J3R7C0</accession>
<name>A0A8J3R7C0_9ACTN</name>
<dbReference type="GO" id="GO:0005829">
    <property type="term" value="C:cytosol"/>
    <property type="evidence" value="ECO:0007669"/>
    <property type="project" value="TreeGrafter"/>
</dbReference>
<comment type="caution">
    <text evidence="4">The sequence shown here is derived from an EMBL/GenBank/DDBJ whole genome shotgun (WGS) entry which is preliminary data.</text>
</comment>
<reference evidence="4" key="1">
    <citation type="submission" date="2021-01" db="EMBL/GenBank/DDBJ databases">
        <title>Whole genome shotgun sequence of Sphaerimonospora thailandensis NBRC 107569.</title>
        <authorList>
            <person name="Komaki H."/>
            <person name="Tamura T."/>
        </authorList>
    </citation>
    <scope>NUCLEOTIDE SEQUENCE</scope>
    <source>
        <strain evidence="4">NBRC 107569</strain>
    </source>
</reference>
<dbReference type="InterPro" id="IPR036926">
    <property type="entry name" value="Thymidate_synth/dCMP_Mease_sf"/>
</dbReference>
<dbReference type="InterPro" id="IPR045097">
    <property type="entry name" value="Thymidate_synth/dCMP_Mease"/>
</dbReference>
<dbReference type="GO" id="GO:0004799">
    <property type="term" value="F:thymidylate synthase activity"/>
    <property type="evidence" value="ECO:0007669"/>
    <property type="project" value="TreeGrafter"/>
</dbReference>
<keyword evidence="5" id="KW-1185">Reference proteome</keyword>
<dbReference type="Pfam" id="PF00303">
    <property type="entry name" value="Thymidylat_synt"/>
    <property type="match status" value="1"/>
</dbReference>